<name>A0A2N3PPZ4_9PROT</name>
<dbReference type="OrthoDB" id="9778305at2"/>
<dbReference type="CDD" id="cd16274">
    <property type="entry name" value="PQQB-like_MBL-fold"/>
    <property type="match status" value="1"/>
</dbReference>
<proteinExistence type="inferred from homology"/>
<dbReference type="AlphaFoldDB" id="A0A2N3PPZ4"/>
<protein>
    <recommendedName>
        <fullName evidence="3 6">Coenzyme PQQ synthesis protein B</fullName>
    </recommendedName>
    <alternativeName>
        <fullName evidence="6">Pyrroloquinoline quinone biosynthesis protein B</fullName>
    </alternativeName>
</protein>
<evidence type="ECO:0000259" key="7">
    <source>
        <dbReference type="Pfam" id="PF12706"/>
    </source>
</evidence>
<dbReference type="HAMAP" id="MF_00653">
    <property type="entry name" value="PQQ_syn_PqqB"/>
    <property type="match status" value="1"/>
</dbReference>
<dbReference type="PANTHER" id="PTHR42663:SF7">
    <property type="entry name" value="COENZYME PQQ SYNTHESIS PROTEIN B"/>
    <property type="match status" value="1"/>
</dbReference>
<sequence>MLHILILGVAAGGGVPQWNCNCEICRRARAKDPMISSSTQASLAVSGDDENWFVINASPDLRQQIIDNPRLHPRRGLRDSPLAGVILTNGDIDAIAGLLTLREGSPFSIYAHDRVLAVLRENSIFNVLAEDRVARHAIEPDAPFIPRHPDGRPSALEITAFTVPGKVPLYLETEENHRPGGLENGDTLGLHIRHRTSGAHFFVLTACARMTPALARRITGAPLVFFDGTLWRDDEMIHLGLGEKTGLRMGHLSMSGEEGSIAALRSLDVRRKIYLHINNSNPAWVADAPERRQLRQSGWEILDDGTEITL</sequence>
<keyword evidence="5 6" id="KW-0884">PQQ biosynthesis</keyword>
<dbReference type="EMBL" id="PIUM01000031">
    <property type="protein sequence ID" value="PKU22475.1"/>
    <property type="molecule type" value="Genomic_DNA"/>
</dbReference>
<accession>A0A2N3PPZ4</accession>
<dbReference type="Proteomes" id="UP000233293">
    <property type="component" value="Unassembled WGS sequence"/>
</dbReference>
<dbReference type="InterPro" id="IPR036866">
    <property type="entry name" value="RibonucZ/Hydroxyglut_hydro"/>
</dbReference>
<evidence type="ECO:0000313" key="9">
    <source>
        <dbReference type="Proteomes" id="UP000233293"/>
    </source>
</evidence>
<dbReference type="InterPro" id="IPR011842">
    <property type="entry name" value="PQQ_synth_PqqB"/>
</dbReference>
<dbReference type="Gene3D" id="3.60.15.10">
    <property type="entry name" value="Ribonuclease Z/Hydroxyacylglutathione hydrolase-like"/>
    <property type="match status" value="1"/>
</dbReference>
<comment type="function">
    <text evidence="6">May be involved in the transport of PQQ or its precursor to the periplasm.</text>
</comment>
<organism evidence="8 9">
    <name type="scientific">Telmatospirillum siberiense</name>
    <dbReference type="NCBI Taxonomy" id="382514"/>
    <lineage>
        <taxon>Bacteria</taxon>
        <taxon>Pseudomonadati</taxon>
        <taxon>Pseudomonadota</taxon>
        <taxon>Alphaproteobacteria</taxon>
        <taxon>Rhodospirillales</taxon>
        <taxon>Rhodospirillaceae</taxon>
        <taxon>Telmatospirillum</taxon>
    </lineage>
</organism>
<evidence type="ECO:0000256" key="1">
    <source>
        <dbReference type="ARBA" id="ARBA00004886"/>
    </source>
</evidence>
<dbReference type="RefSeq" id="WP_101252673.1">
    <property type="nucleotide sequence ID" value="NZ_PIUM01000031.1"/>
</dbReference>
<evidence type="ECO:0000256" key="3">
    <source>
        <dbReference type="ARBA" id="ARBA00015084"/>
    </source>
</evidence>
<feature type="domain" description="Metallo-beta-lactamase" evidence="7">
    <location>
        <begin position="51"/>
        <end position="277"/>
    </location>
</feature>
<keyword evidence="4 6" id="KW-0813">Transport</keyword>
<evidence type="ECO:0000256" key="5">
    <source>
        <dbReference type="ARBA" id="ARBA00022905"/>
    </source>
</evidence>
<dbReference type="InterPro" id="IPR001279">
    <property type="entry name" value="Metallo-B-lactamas"/>
</dbReference>
<evidence type="ECO:0000256" key="6">
    <source>
        <dbReference type="HAMAP-Rule" id="MF_00653"/>
    </source>
</evidence>
<comment type="caution">
    <text evidence="8">The sequence shown here is derived from an EMBL/GenBank/DDBJ whole genome shotgun (WGS) entry which is preliminary data.</text>
</comment>
<dbReference type="Pfam" id="PF12706">
    <property type="entry name" value="Lactamase_B_2"/>
    <property type="match status" value="1"/>
</dbReference>
<comment type="similarity">
    <text evidence="2 6">Belongs to the PqqB family.</text>
</comment>
<dbReference type="NCBIfam" id="TIGR02108">
    <property type="entry name" value="PQQ_syn_pqqB"/>
    <property type="match status" value="1"/>
</dbReference>
<evidence type="ECO:0000256" key="4">
    <source>
        <dbReference type="ARBA" id="ARBA00022448"/>
    </source>
</evidence>
<comment type="pathway">
    <text evidence="1 6">Cofactor biosynthesis; pyrroloquinoline quinone biosynthesis.</text>
</comment>
<gene>
    <name evidence="6" type="primary">pqqB</name>
    <name evidence="8" type="ORF">CWS72_21340</name>
</gene>
<reference evidence="9" key="1">
    <citation type="submission" date="2017-12" db="EMBL/GenBank/DDBJ databases">
        <title>Draft genome sequence of Telmatospirillum siberiense 26-4b1T, an acidotolerant peatland alphaproteobacterium potentially involved in sulfur cycling.</title>
        <authorList>
            <person name="Hausmann B."/>
            <person name="Pjevac P."/>
            <person name="Schreck K."/>
            <person name="Herbold C.W."/>
            <person name="Daims H."/>
            <person name="Wagner M."/>
            <person name="Pester M."/>
            <person name="Loy A."/>
        </authorList>
    </citation>
    <scope>NUCLEOTIDE SEQUENCE [LARGE SCALE GENOMIC DNA]</scope>
    <source>
        <strain evidence="9">26-4b1</strain>
    </source>
</reference>
<dbReference type="SUPFAM" id="SSF56281">
    <property type="entry name" value="Metallo-hydrolase/oxidoreductase"/>
    <property type="match status" value="1"/>
</dbReference>
<evidence type="ECO:0000256" key="2">
    <source>
        <dbReference type="ARBA" id="ARBA00008481"/>
    </source>
</evidence>
<dbReference type="PANTHER" id="PTHR42663">
    <property type="entry name" value="HYDROLASE C777.06C-RELATED-RELATED"/>
    <property type="match status" value="1"/>
</dbReference>
<dbReference type="GO" id="GO:0018189">
    <property type="term" value="P:pyrroloquinoline quinone biosynthetic process"/>
    <property type="evidence" value="ECO:0007669"/>
    <property type="project" value="UniProtKB-UniRule"/>
</dbReference>
<evidence type="ECO:0000313" key="8">
    <source>
        <dbReference type="EMBL" id="PKU22475.1"/>
    </source>
</evidence>
<dbReference type="UniPathway" id="UPA00539"/>
<keyword evidence="9" id="KW-1185">Reference proteome</keyword>